<comment type="caution">
    <text evidence="1">The sequence shown here is derived from an EMBL/GenBank/DDBJ whole genome shotgun (WGS) entry which is preliminary data.</text>
</comment>
<dbReference type="EMBL" id="JBHLWK010000016">
    <property type="protein sequence ID" value="MFC0205319.1"/>
    <property type="molecule type" value="Genomic_DNA"/>
</dbReference>
<proteinExistence type="predicted"/>
<reference evidence="1 2" key="1">
    <citation type="submission" date="2024-09" db="EMBL/GenBank/DDBJ databases">
        <authorList>
            <person name="Sun Q."/>
            <person name="Mori K."/>
        </authorList>
    </citation>
    <scope>NUCLEOTIDE SEQUENCE [LARGE SCALE GENOMIC DNA]</scope>
    <source>
        <strain evidence="1 2">CCM 7706</strain>
    </source>
</reference>
<gene>
    <name evidence="1" type="ORF">ACFFJC_13695</name>
</gene>
<accession>A0ABV6CY69</accession>
<protein>
    <submittedName>
        <fullName evidence="1">Uncharacterized protein</fullName>
    </submittedName>
</protein>
<dbReference type="Proteomes" id="UP001589798">
    <property type="component" value="Unassembled WGS sequence"/>
</dbReference>
<sequence>MEPGELEISIKDPDLIVYLGADYTIPNDDEEYVYVQLVGRAIDFVTALPIVIRFFTTADDVGPPENDRILYLPETLAEQKARLPSQVRLSQQALTALLAIVASNHRRTFNFSAVPDPQGRGLLIESFEFYLEPSPKPLSLN</sequence>
<dbReference type="RefSeq" id="WP_379488055.1">
    <property type="nucleotide sequence ID" value="NZ_JBHLWK010000016.1"/>
</dbReference>
<organism evidence="1 2">
    <name type="scientific">Novosphingobium soli</name>
    <dbReference type="NCBI Taxonomy" id="574956"/>
    <lineage>
        <taxon>Bacteria</taxon>
        <taxon>Pseudomonadati</taxon>
        <taxon>Pseudomonadota</taxon>
        <taxon>Alphaproteobacteria</taxon>
        <taxon>Sphingomonadales</taxon>
        <taxon>Sphingomonadaceae</taxon>
        <taxon>Novosphingobium</taxon>
    </lineage>
</organism>
<keyword evidence="2" id="KW-1185">Reference proteome</keyword>
<evidence type="ECO:0000313" key="1">
    <source>
        <dbReference type="EMBL" id="MFC0205319.1"/>
    </source>
</evidence>
<name>A0ABV6CY69_9SPHN</name>
<evidence type="ECO:0000313" key="2">
    <source>
        <dbReference type="Proteomes" id="UP001589798"/>
    </source>
</evidence>